<dbReference type="Proteomes" id="UP000322699">
    <property type="component" value="Unassembled WGS sequence"/>
</dbReference>
<proteinExistence type="predicted"/>
<dbReference type="Pfam" id="PF06750">
    <property type="entry name" value="A24_N_bact"/>
    <property type="match status" value="1"/>
</dbReference>
<gene>
    <name evidence="3" type="primary">pppA</name>
    <name evidence="3" type="ORF">LF1_08630</name>
</gene>
<evidence type="ECO:0000259" key="2">
    <source>
        <dbReference type="Pfam" id="PF06750"/>
    </source>
</evidence>
<dbReference type="RefSeq" id="WP_068267154.1">
    <property type="nucleotide sequence ID" value="NZ_LWSK01000164.1"/>
</dbReference>
<dbReference type="AlphaFoldDB" id="A0A5B1CEP9"/>
<dbReference type="PANTHER" id="PTHR30487:SF0">
    <property type="entry name" value="PREPILIN LEADER PEPTIDASE_N-METHYLTRANSFERASE-RELATED"/>
    <property type="match status" value="1"/>
</dbReference>
<sequence>MKRLRHLRPAFPFLAACFGLLAAIGLYVIGLAWVQASGSSLFSPADLFVPRLIDVTVVLWCFWIGSSIGSFLNVVAWRMPRGESINGRSHCPRCLAKLRAIDNFPVFGWLRLGGRCRTCHLPISSRYPIVELAVGLSMTLVAVGELYQISLPGMTVYGFGGPLWAPRISTDVLVMLTFHVYAVTIAWAFALVRFDDQRLPARLVVWGLVPLIIAMLVLPGLGITSWRAAAGTGLPAKGLTTLELTGTSLYVDGFLRVLTALVAAAILGRSLARGLCPTADPKMNPLGKSTAELMDVIAILAVPSLVFGWQTVIAVVVVASVLAAILKRTFLSSTKPLGCFAIAICVSSAIQLLFWNRLNGFQYWPSPSSTPMVILGWSAMILLIPIWLGGPANRVRINVADSEIDSENDSET</sequence>
<feature type="transmembrane region" description="Helical" evidence="1">
    <location>
        <begin position="337"/>
        <end position="356"/>
    </location>
</feature>
<evidence type="ECO:0000313" key="4">
    <source>
        <dbReference type="Proteomes" id="UP000322699"/>
    </source>
</evidence>
<dbReference type="PANTHER" id="PTHR30487">
    <property type="entry name" value="TYPE 4 PREPILIN-LIKE PROTEINS LEADER PEPTIDE-PROCESSING ENZYME"/>
    <property type="match status" value="1"/>
</dbReference>
<dbReference type="GO" id="GO:0004190">
    <property type="term" value="F:aspartic-type endopeptidase activity"/>
    <property type="evidence" value="ECO:0007669"/>
    <property type="project" value="TreeGrafter"/>
</dbReference>
<keyword evidence="1" id="KW-1133">Transmembrane helix</keyword>
<feature type="transmembrane region" description="Helical" evidence="1">
    <location>
        <begin position="204"/>
        <end position="229"/>
    </location>
</feature>
<dbReference type="GO" id="GO:0005886">
    <property type="term" value="C:plasma membrane"/>
    <property type="evidence" value="ECO:0007669"/>
    <property type="project" value="TreeGrafter"/>
</dbReference>
<dbReference type="GO" id="GO:0006465">
    <property type="term" value="P:signal peptide processing"/>
    <property type="evidence" value="ECO:0007669"/>
    <property type="project" value="TreeGrafter"/>
</dbReference>
<keyword evidence="1" id="KW-0812">Transmembrane</keyword>
<feature type="domain" description="Prepilin peptidase A24 N-terminal" evidence="2">
    <location>
        <begin position="64"/>
        <end position="142"/>
    </location>
</feature>
<keyword evidence="1" id="KW-0472">Membrane</keyword>
<feature type="transmembrane region" description="Helical" evidence="1">
    <location>
        <begin position="12"/>
        <end position="35"/>
    </location>
</feature>
<feature type="transmembrane region" description="Helical" evidence="1">
    <location>
        <begin position="55"/>
        <end position="76"/>
    </location>
</feature>
<reference evidence="3 4" key="1">
    <citation type="submission" date="2019-08" db="EMBL/GenBank/DDBJ databases">
        <title>Deep-cultivation of Planctomycetes and their phenomic and genomic characterization uncovers novel biology.</title>
        <authorList>
            <person name="Wiegand S."/>
            <person name="Jogler M."/>
            <person name="Boedeker C."/>
            <person name="Pinto D."/>
            <person name="Vollmers J."/>
            <person name="Rivas-Marin E."/>
            <person name="Kohn T."/>
            <person name="Peeters S.H."/>
            <person name="Heuer A."/>
            <person name="Rast P."/>
            <person name="Oberbeckmann S."/>
            <person name="Bunk B."/>
            <person name="Jeske O."/>
            <person name="Meyerdierks A."/>
            <person name="Storesund J.E."/>
            <person name="Kallscheuer N."/>
            <person name="Luecker S."/>
            <person name="Lage O.M."/>
            <person name="Pohl T."/>
            <person name="Merkel B.J."/>
            <person name="Hornburger P."/>
            <person name="Mueller R.-W."/>
            <person name="Bruemmer F."/>
            <person name="Labrenz M."/>
            <person name="Spormann A.M."/>
            <person name="Op Den Camp H."/>
            <person name="Overmann J."/>
            <person name="Amann R."/>
            <person name="Jetten M.S.M."/>
            <person name="Mascher T."/>
            <person name="Medema M.H."/>
            <person name="Devos D.P."/>
            <person name="Kaster A.-K."/>
            <person name="Ovreas L."/>
            <person name="Rohde M."/>
            <person name="Galperin M.Y."/>
            <person name="Jogler C."/>
        </authorList>
    </citation>
    <scope>NUCLEOTIDE SEQUENCE [LARGE SCALE GENOMIC DNA]</scope>
    <source>
        <strain evidence="3 4">LF1</strain>
    </source>
</reference>
<feature type="transmembrane region" description="Helical" evidence="1">
    <location>
        <begin position="172"/>
        <end position="192"/>
    </location>
</feature>
<feature type="transmembrane region" description="Helical" evidence="1">
    <location>
        <begin position="368"/>
        <end position="388"/>
    </location>
</feature>
<dbReference type="OrthoDB" id="9789291at2"/>
<protein>
    <submittedName>
        <fullName evidence="3">Leader peptidase PppA</fullName>
    </submittedName>
</protein>
<organism evidence="3 4">
    <name type="scientific">Rubripirellula obstinata</name>
    <dbReference type="NCBI Taxonomy" id="406547"/>
    <lineage>
        <taxon>Bacteria</taxon>
        <taxon>Pseudomonadati</taxon>
        <taxon>Planctomycetota</taxon>
        <taxon>Planctomycetia</taxon>
        <taxon>Pirellulales</taxon>
        <taxon>Pirellulaceae</taxon>
        <taxon>Rubripirellula</taxon>
    </lineage>
</organism>
<comment type="caution">
    <text evidence="3">The sequence shown here is derived from an EMBL/GenBank/DDBJ whole genome shotgun (WGS) entry which is preliminary data.</text>
</comment>
<dbReference type="InterPro" id="IPR050882">
    <property type="entry name" value="Prepilin_peptidase/N-MTase"/>
</dbReference>
<dbReference type="InterPro" id="IPR010627">
    <property type="entry name" value="Prepilin_pept_A24_N"/>
</dbReference>
<evidence type="ECO:0000256" key="1">
    <source>
        <dbReference type="SAM" id="Phobius"/>
    </source>
</evidence>
<name>A0A5B1CEP9_9BACT</name>
<accession>A0A5B1CEP9</accession>
<dbReference type="EMBL" id="VRLW01000001">
    <property type="protein sequence ID" value="KAA1258345.1"/>
    <property type="molecule type" value="Genomic_DNA"/>
</dbReference>
<feature type="transmembrane region" description="Helical" evidence="1">
    <location>
        <begin position="129"/>
        <end position="149"/>
    </location>
</feature>
<keyword evidence="4" id="KW-1185">Reference proteome</keyword>
<evidence type="ECO:0000313" key="3">
    <source>
        <dbReference type="EMBL" id="KAA1258345.1"/>
    </source>
</evidence>